<sequence length="60" mass="7076">MKNKTHDYLRVDRESLIRFCPINTTTNIEPRNLLYQLGQEGNLLTINYRIKAVTAPRESR</sequence>
<accession>A0A9P2YJ29</accession>
<dbReference type="EMBL" id="BEYQ01000006">
    <property type="protein sequence ID" value="GBD53039.1"/>
    <property type="molecule type" value="Genomic_DNA"/>
</dbReference>
<reference evidence="2" key="1">
    <citation type="submission" date="2017-12" db="EMBL/GenBank/DDBJ databases">
        <title>Improved Draft Genome Sequence of Microcystis aeruginosa NIES-298, a Microcystin-Producing Cyanobacterium from Lake Kasumigaura, Japan.</title>
        <authorList>
            <person name="Yamaguchi H."/>
            <person name="Suzuki S."/>
            <person name="Kawachi M."/>
        </authorList>
    </citation>
    <scope>NUCLEOTIDE SEQUENCE [LARGE SCALE GENOMIC DNA]</scope>
    <source>
        <strain evidence="2">NIES-298</strain>
    </source>
</reference>
<evidence type="ECO:0000313" key="2">
    <source>
        <dbReference type="Proteomes" id="UP000236321"/>
    </source>
</evidence>
<proteinExistence type="predicted"/>
<evidence type="ECO:0000313" key="1">
    <source>
        <dbReference type="EMBL" id="GBD53039.1"/>
    </source>
</evidence>
<organism evidence="1 2">
    <name type="scientific">Microcystis aeruginosa NIES-298</name>
    <dbReference type="NCBI Taxonomy" id="449468"/>
    <lineage>
        <taxon>Bacteria</taxon>
        <taxon>Bacillati</taxon>
        <taxon>Cyanobacteriota</taxon>
        <taxon>Cyanophyceae</taxon>
        <taxon>Oscillatoriophycideae</taxon>
        <taxon>Chroococcales</taxon>
        <taxon>Microcystaceae</taxon>
        <taxon>Microcystis</taxon>
    </lineage>
</organism>
<gene>
    <name evidence="1" type="ORF">BGM30_21320</name>
</gene>
<name>A0A9P2YJ29_MICAE</name>
<dbReference type="AlphaFoldDB" id="A0A9P2YJ29"/>
<comment type="caution">
    <text evidence="1">The sequence shown here is derived from an EMBL/GenBank/DDBJ whole genome shotgun (WGS) entry which is preliminary data.</text>
</comment>
<protein>
    <submittedName>
        <fullName evidence="1">Uncharacterized protein</fullName>
    </submittedName>
</protein>
<dbReference type="Proteomes" id="UP000236321">
    <property type="component" value="Unassembled WGS sequence"/>
</dbReference>